<reference evidence="3 4" key="1">
    <citation type="submission" date="2015-01" db="EMBL/GenBank/DDBJ databases">
        <title>Genome sequence of Mycobacterium llatzerense and Mycobacterium immunogenum recovered from brain abscess.</title>
        <authorList>
            <person name="Greninger A.L."/>
            <person name="Langelier C."/>
            <person name="Cunningham G."/>
            <person name="Chiu C.Y."/>
            <person name="Miller S."/>
        </authorList>
    </citation>
    <scope>NUCLEOTIDE SEQUENCE [LARGE SCALE GENOMIC DNA]</scope>
    <source>
        <strain evidence="3 4">CLUC14</strain>
    </source>
</reference>
<evidence type="ECO:0000313" key="3">
    <source>
        <dbReference type="EMBL" id="KIU15628.1"/>
    </source>
</evidence>
<protein>
    <submittedName>
        <fullName evidence="3">Uncharacterized protein</fullName>
    </submittedName>
</protein>
<name>A0A0D1J289_9MYCO</name>
<dbReference type="AlphaFoldDB" id="A0A0D1J289"/>
<keyword evidence="4" id="KW-1185">Reference proteome</keyword>
<keyword evidence="2" id="KW-0732">Signal</keyword>
<dbReference type="RefSeq" id="WP_043986709.1">
    <property type="nucleotide sequence ID" value="NZ_JXST01000025.1"/>
</dbReference>
<gene>
    <name evidence="3" type="ORF">TL10_18250</name>
</gene>
<comment type="caution">
    <text evidence="3">The sequence shown here is derived from an EMBL/GenBank/DDBJ whole genome shotgun (WGS) entry which is preliminary data.</text>
</comment>
<dbReference type="EMBL" id="JXST01000025">
    <property type="protein sequence ID" value="KIU15628.1"/>
    <property type="molecule type" value="Genomic_DNA"/>
</dbReference>
<accession>A0A0D1J289</accession>
<sequence length="121" mass="12936">MPHNNTHARKLPLMAVALLIATLGLETAATAGAVDNNQGEGGFLTCYKEMISHAPHDPPTQDDADVATHDCCINTGGTWSTGDYHHGFCIWPPADSQSGHQTKPRPTPLPRSAPMPTRQLS</sequence>
<evidence type="ECO:0000256" key="1">
    <source>
        <dbReference type="SAM" id="MobiDB-lite"/>
    </source>
</evidence>
<feature type="signal peptide" evidence="2">
    <location>
        <begin position="1"/>
        <end position="33"/>
    </location>
</feature>
<dbReference type="Proteomes" id="UP000032221">
    <property type="component" value="Unassembled WGS sequence"/>
</dbReference>
<feature type="chain" id="PRO_5002231627" evidence="2">
    <location>
        <begin position="34"/>
        <end position="121"/>
    </location>
</feature>
<evidence type="ECO:0000256" key="2">
    <source>
        <dbReference type="SAM" id="SignalP"/>
    </source>
</evidence>
<dbReference type="PATRIC" id="fig|280871.6.peg.3774"/>
<proteinExistence type="predicted"/>
<evidence type="ECO:0000313" key="4">
    <source>
        <dbReference type="Proteomes" id="UP000032221"/>
    </source>
</evidence>
<organism evidence="3 4">
    <name type="scientific">Mycolicibacterium llatzerense</name>
    <dbReference type="NCBI Taxonomy" id="280871"/>
    <lineage>
        <taxon>Bacteria</taxon>
        <taxon>Bacillati</taxon>
        <taxon>Actinomycetota</taxon>
        <taxon>Actinomycetes</taxon>
        <taxon>Mycobacteriales</taxon>
        <taxon>Mycobacteriaceae</taxon>
        <taxon>Mycolicibacterium</taxon>
    </lineage>
</organism>
<dbReference type="STRING" id="280871.TL10_18250"/>
<feature type="region of interest" description="Disordered" evidence="1">
    <location>
        <begin position="93"/>
        <end position="121"/>
    </location>
</feature>